<evidence type="ECO:0000313" key="2">
    <source>
        <dbReference type="Proteomes" id="UP000798662"/>
    </source>
</evidence>
<sequence>MAGEPRGAFHVGTFVGWCRCSSMTIPRDLVKFNGLSSDPWCKVSAPDTTVHYCDAEGQGNCDLQCASPIHECTSAPSPVNQVCACAKGNVRTVLRYNGPLAP</sequence>
<organism evidence="1 2">
    <name type="scientific">Pyropia yezoensis</name>
    <name type="common">Susabi-nori</name>
    <name type="synonym">Porphyra yezoensis</name>
    <dbReference type="NCBI Taxonomy" id="2788"/>
    <lineage>
        <taxon>Eukaryota</taxon>
        <taxon>Rhodophyta</taxon>
        <taxon>Bangiophyceae</taxon>
        <taxon>Bangiales</taxon>
        <taxon>Bangiaceae</taxon>
        <taxon>Pyropia</taxon>
    </lineage>
</organism>
<evidence type="ECO:0000313" key="1">
    <source>
        <dbReference type="EMBL" id="KAK1859561.1"/>
    </source>
</evidence>
<accession>A0ACC3BNM5</accession>
<keyword evidence="2" id="KW-1185">Reference proteome</keyword>
<name>A0ACC3BNM5_PYRYE</name>
<reference evidence="1" key="1">
    <citation type="submission" date="2019-11" db="EMBL/GenBank/DDBJ databases">
        <title>Nori genome reveals adaptations in red seaweeds to the harsh intertidal environment.</title>
        <authorList>
            <person name="Wang D."/>
            <person name="Mao Y."/>
        </authorList>
    </citation>
    <scope>NUCLEOTIDE SEQUENCE</scope>
    <source>
        <tissue evidence="1">Gametophyte</tissue>
    </source>
</reference>
<comment type="caution">
    <text evidence="1">The sequence shown here is derived from an EMBL/GenBank/DDBJ whole genome shotgun (WGS) entry which is preliminary data.</text>
</comment>
<dbReference type="Proteomes" id="UP000798662">
    <property type="component" value="Chromosome 1"/>
</dbReference>
<dbReference type="EMBL" id="CM020618">
    <property type="protein sequence ID" value="KAK1859561.1"/>
    <property type="molecule type" value="Genomic_DNA"/>
</dbReference>
<proteinExistence type="predicted"/>
<gene>
    <name evidence="1" type="ORF">I4F81_002156</name>
</gene>
<protein>
    <submittedName>
        <fullName evidence="1">Uncharacterized protein</fullName>
    </submittedName>
</protein>